<accession>A0A232FFD1</accession>
<evidence type="ECO:0000313" key="2">
    <source>
        <dbReference type="Proteomes" id="UP000215335"/>
    </source>
</evidence>
<reference evidence="1 2" key="1">
    <citation type="journal article" date="2017" name="Curr. Biol.">
        <title>The Evolution of Venom by Co-option of Single-Copy Genes.</title>
        <authorList>
            <person name="Martinson E.O."/>
            <person name="Mrinalini"/>
            <person name="Kelkar Y.D."/>
            <person name="Chang C.H."/>
            <person name="Werren J.H."/>
        </authorList>
    </citation>
    <scope>NUCLEOTIDE SEQUENCE [LARGE SCALE GENOMIC DNA]</scope>
    <source>
        <strain evidence="1 2">Alberta</strain>
        <tissue evidence="1">Whole body</tissue>
    </source>
</reference>
<proteinExistence type="predicted"/>
<dbReference type="Proteomes" id="UP000215335">
    <property type="component" value="Unassembled WGS sequence"/>
</dbReference>
<dbReference type="AlphaFoldDB" id="A0A232FFD1"/>
<sequence>MSVNFELMMNRVTRVRQTVHLCYMENMVIVREHRGSDLSCGGNIERIATKHFKLGYWEDECLVDQAPSFVLLEEVALKINKNPKSYNDDPSSRIDQKRYISKVYTDSALEELLEMFYLTFAGMSSFLHATGSGTSEFTSDELHGSRERLWDSAVLRILLGRLAVLSLDADRDSDQGQEEEGPEKSVGEHFDFSTTIEVSVENSVWPCRRDI</sequence>
<name>A0A232FFD1_9HYME</name>
<organism evidence="1 2">
    <name type="scientific">Trichomalopsis sarcophagae</name>
    <dbReference type="NCBI Taxonomy" id="543379"/>
    <lineage>
        <taxon>Eukaryota</taxon>
        <taxon>Metazoa</taxon>
        <taxon>Ecdysozoa</taxon>
        <taxon>Arthropoda</taxon>
        <taxon>Hexapoda</taxon>
        <taxon>Insecta</taxon>
        <taxon>Pterygota</taxon>
        <taxon>Neoptera</taxon>
        <taxon>Endopterygota</taxon>
        <taxon>Hymenoptera</taxon>
        <taxon>Apocrita</taxon>
        <taxon>Proctotrupomorpha</taxon>
        <taxon>Chalcidoidea</taxon>
        <taxon>Pteromalidae</taxon>
        <taxon>Pteromalinae</taxon>
        <taxon>Trichomalopsis</taxon>
    </lineage>
</organism>
<comment type="caution">
    <text evidence="1">The sequence shown here is derived from an EMBL/GenBank/DDBJ whole genome shotgun (WGS) entry which is preliminary data.</text>
</comment>
<dbReference type="EMBL" id="NNAY01000287">
    <property type="protein sequence ID" value="OXU29464.1"/>
    <property type="molecule type" value="Genomic_DNA"/>
</dbReference>
<protein>
    <submittedName>
        <fullName evidence="1">Uncharacterized protein</fullName>
    </submittedName>
</protein>
<keyword evidence="2" id="KW-1185">Reference proteome</keyword>
<gene>
    <name evidence="1" type="ORF">TSAR_009184</name>
</gene>
<evidence type="ECO:0000313" key="1">
    <source>
        <dbReference type="EMBL" id="OXU29464.1"/>
    </source>
</evidence>